<dbReference type="InterPro" id="IPR016169">
    <property type="entry name" value="FAD-bd_PCMH_sub2"/>
</dbReference>
<keyword evidence="6" id="KW-1185">Reference proteome</keyword>
<protein>
    <submittedName>
        <fullName evidence="5">FAD-binding domain-containing protein</fullName>
    </submittedName>
</protein>
<evidence type="ECO:0000259" key="4">
    <source>
        <dbReference type="PROSITE" id="PS51387"/>
    </source>
</evidence>
<sequence>MKLTSNLFLLSLGALSMQTARSTAPTSSDWATLNETVGGRLYTAKPISSPCFPDFDGVSVPQIEASCEVIEENYLNATFRSSQFGSFMAPQWESCMSAHSQCTLDSSDPSDFLAWTDLPCEQGSVAPYYIDVQNYTDVQIAFNFSGTSGVPLSIKNSGHDYFGRSSMIGSLALWTRNLNHLSYNASFVPDGGSESYPAMTVGAGVPWVDAYAFADSNNLTIVGGYAETVGASGGWIMSGGHSVLSPVLGLGIDRVLEFKLVTPDGEFRTANAYTNSDLFWALRGGGGGTFGVVLETTSLVEPRAISLQVASVSFNSTSETGLQFFQLLIDNGLQWAQQGWGGHLFMNNFIIVNPLLTLEQAQTSVQNVTEFIQSQNGTVVIETLPNFYSFFVKYAIPNEAPVGSEIMLASRLIPSSLFETQEGRGTFMQVLADLPAAAQSLLTITATTPFLYNATVNSTSTTPAWRNAVWHVIVATGFTWNSTDEDKIATFEEANNFTETLISVAPDSGAYMNEANVYEPNYEQTFWGDNYPQLLAIKQKYDPSSLLDCWRCVGWKGVNDTRSQCYLSLD</sequence>
<dbReference type="InterPro" id="IPR012951">
    <property type="entry name" value="BBE"/>
</dbReference>
<evidence type="ECO:0000256" key="2">
    <source>
        <dbReference type="ARBA" id="ARBA00023002"/>
    </source>
</evidence>
<dbReference type="PANTHER" id="PTHR13878:SF91">
    <property type="entry name" value="FAD BINDING DOMAIN PROTEIN (AFU_ORTHOLOGUE AFUA_6G12070)-RELATED"/>
    <property type="match status" value="1"/>
</dbReference>
<evidence type="ECO:0000313" key="6">
    <source>
        <dbReference type="Proteomes" id="UP000799118"/>
    </source>
</evidence>
<evidence type="ECO:0000256" key="1">
    <source>
        <dbReference type="ARBA" id="ARBA00005466"/>
    </source>
</evidence>
<comment type="similarity">
    <text evidence="1">Belongs to the oxygen-dependent FAD-linked oxidoreductase family.</text>
</comment>
<dbReference type="InterPro" id="IPR036318">
    <property type="entry name" value="FAD-bd_PCMH-like_sf"/>
</dbReference>
<feature type="chain" id="PRO_5025658406" evidence="3">
    <location>
        <begin position="23"/>
        <end position="570"/>
    </location>
</feature>
<dbReference type="PANTHER" id="PTHR13878">
    <property type="entry name" value="GULONOLACTONE OXIDASE"/>
    <property type="match status" value="1"/>
</dbReference>
<proteinExistence type="inferred from homology"/>
<dbReference type="InterPro" id="IPR006094">
    <property type="entry name" value="Oxid_FAD_bind_N"/>
</dbReference>
<dbReference type="Pfam" id="PF08031">
    <property type="entry name" value="BBE"/>
    <property type="match status" value="1"/>
</dbReference>
<dbReference type="SUPFAM" id="SSF56176">
    <property type="entry name" value="FAD-binding/transporter-associated domain-like"/>
    <property type="match status" value="1"/>
</dbReference>
<dbReference type="GO" id="GO:0071949">
    <property type="term" value="F:FAD binding"/>
    <property type="evidence" value="ECO:0007669"/>
    <property type="project" value="InterPro"/>
</dbReference>
<dbReference type="InterPro" id="IPR050432">
    <property type="entry name" value="FAD-linked_Oxidoreductases_BP"/>
</dbReference>
<reference evidence="5" key="1">
    <citation type="journal article" date="2019" name="Environ. Microbiol.">
        <title>Fungal ecological strategies reflected in gene transcription - a case study of two litter decomposers.</title>
        <authorList>
            <person name="Barbi F."/>
            <person name="Kohler A."/>
            <person name="Barry K."/>
            <person name="Baskaran P."/>
            <person name="Daum C."/>
            <person name="Fauchery L."/>
            <person name="Ihrmark K."/>
            <person name="Kuo A."/>
            <person name="LaButti K."/>
            <person name="Lipzen A."/>
            <person name="Morin E."/>
            <person name="Grigoriev I.V."/>
            <person name="Henrissat B."/>
            <person name="Lindahl B."/>
            <person name="Martin F."/>
        </authorList>
    </citation>
    <scope>NUCLEOTIDE SEQUENCE</scope>
    <source>
        <strain evidence="5">JB14</strain>
    </source>
</reference>
<evidence type="ECO:0000313" key="5">
    <source>
        <dbReference type="EMBL" id="KAE9409752.1"/>
    </source>
</evidence>
<dbReference type="OrthoDB" id="9983560at2759"/>
<feature type="domain" description="FAD-binding PCMH-type" evidence="4">
    <location>
        <begin position="122"/>
        <end position="303"/>
    </location>
</feature>
<gene>
    <name evidence="5" type="ORF">BT96DRAFT_1012673</name>
</gene>
<keyword evidence="3" id="KW-0732">Signal</keyword>
<feature type="signal peptide" evidence="3">
    <location>
        <begin position="1"/>
        <end position="22"/>
    </location>
</feature>
<evidence type="ECO:0000256" key="3">
    <source>
        <dbReference type="SAM" id="SignalP"/>
    </source>
</evidence>
<dbReference type="AlphaFoldDB" id="A0A6A4IC59"/>
<keyword evidence="2" id="KW-0560">Oxidoreductase</keyword>
<dbReference type="Pfam" id="PF01565">
    <property type="entry name" value="FAD_binding_4"/>
    <property type="match status" value="1"/>
</dbReference>
<dbReference type="InterPro" id="IPR016166">
    <property type="entry name" value="FAD-bd_PCMH"/>
</dbReference>
<name>A0A6A4IC59_9AGAR</name>
<organism evidence="5 6">
    <name type="scientific">Gymnopus androsaceus JB14</name>
    <dbReference type="NCBI Taxonomy" id="1447944"/>
    <lineage>
        <taxon>Eukaryota</taxon>
        <taxon>Fungi</taxon>
        <taxon>Dikarya</taxon>
        <taxon>Basidiomycota</taxon>
        <taxon>Agaricomycotina</taxon>
        <taxon>Agaricomycetes</taxon>
        <taxon>Agaricomycetidae</taxon>
        <taxon>Agaricales</taxon>
        <taxon>Marasmiineae</taxon>
        <taxon>Omphalotaceae</taxon>
        <taxon>Gymnopus</taxon>
    </lineage>
</organism>
<dbReference type="Proteomes" id="UP000799118">
    <property type="component" value="Unassembled WGS sequence"/>
</dbReference>
<dbReference type="GO" id="GO:0016491">
    <property type="term" value="F:oxidoreductase activity"/>
    <property type="evidence" value="ECO:0007669"/>
    <property type="project" value="UniProtKB-KW"/>
</dbReference>
<dbReference type="PROSITE" id="PS51387">
    <property type="entry name" value="FAD_PCMH"/>
    <property type="match status" value="1"/>
</dbReference>
<accession>A0A6A4IC59</accession>
<dbReference type="Gene3D" id="3.30.465.10">
    <property type="match status" value="2"/>
</dbReference>
<dbReference type="EMBL" id="ML769387">
    <property type="protein sequence ID" value="KAE9409752.1"/>
    <property type="molecule type" value="Genomic_DNA"/>
</dbReference>